<evidence type="ECO:0000313" key="2">
    <source>
        <dbReference type="EMBL" id="CAA9412374.1"/>
    </source>
</evidence>
<dbReference type="AlphaFoldDB" id="A0A6J4PFM1"/>
<organism evidence="2">
    <name type="scientific">uncultured Quadrisphaera sp</name>
    <dbReference type="NCBI Taxonomy" id="904978"/>
    <lineage>
        <taxon>Bacteria</taxon>
        <taxon>Bacillati</taxon>
        <taxon>Actinomycetota</taxon>
        <taxon>Actinomycetes</taxon>
        <taxon>Kineosporiales</taxon>
        <taxon>Kineosporiaceae</taxon>
        <taxon>Quadrisphaera</taxon>
        <taxon>environmental samples</taxon>
    </lineage>
</organism>
<feature type="transmembrane region" description="Helical" evidence="1">
    <location>
        <begin position="313"/>
        <end position="332"/>
    </location>
</feature>
<keyword evidence="1" id="KW-1133">Transmembrane helix</keyword>
<dbReference type="InterPro" id="IPR006750">
    <property type="entry name" value="YdcZ"/>
</dbReference>
<feature type="transmembrane region" description="Helical" evidence="1">
    <location>
        <begin position="244"/>
        <end position="264"/>
    </location>
</feature>
<feature type="transmembrane region" description="Helical" evidence="1">
    <location>
        <begin position="181"/>
        <end position="202"/>
    </location>
</feature>
<dbReference type="EMBL" id="CADCUY010000306">
    <property type="protein sequence ID" value="CAA9412374.1"/>
    <property type="molecule type" value="Genomic_DNA"/>
</dbReference>
<keyword evidence="1" id="KW-0812">Transmembrane</keyword>
<keyword evidence="1" id="KW-0472">Membrane</keyword>
<feature type="transmembrane region" description="Helical" evidence="1">
    <location>
        <begin position="366"/>
        <end position="383"/>
    </location>
</feature>
<dbReference type="PANTHER" id="PTHR34821:SF2">
    <property type="entry name" value="INNER MEMBRANE PROTEIN YDCZ"/>
    <property type="match status" value="1"/>
</dbReference>
<gene>
    <name evidence="2" type="ORF">AVDCRST_MAG35-1505</name>
</gene>
<dbReference type="Pfam" id="PF04657">
    <property type="entry name" value="DMT_YdcZ"/>
    <property type="match status" value="2"/>
</dbReference>
<feature type="transmembrane region" description="Helical" evidence="1">
    <location>
        <begin position="119"/>
        <end position="141"/>
    </location>
</feature>
<feature type="transmembrane region" description="Helical" evidence="1">
    <location>
        <begin position="339"/>
        <end position="360"/>
    </location>
</feature>
<reference evidence="2" key="1">
    <citation type="submission" date="2020-02" db="EMBL/GenBank/DDBJ databases">
        <authorList>
            <person name="Meier V. D."/>
        </authorList>
    </citation>
    <scope>NUCLEOTIDE SEQUENCE</scope>
    <source>
        <strain evidence="2">AVDCRST_MAG35</strain>
    </source>
</reference>
<dbReference type="PANTHER" id="PTHR34821">
    <property type="entry name" value="INNER MEMBRANE PROTEIN YDCZ"/>
    <property type="match status" value="1"/>
</dbReference>
<evidence type="ECO:0000256" key="1">
    <source>
        <dbReference type="SAM" id="Phobius"/>
    </source>
</evidence>
<feature type="transmembrane region" description="Helical" evidence="1">
    <location>
        <begin position="222"/>
        <end position="238"/>
    </location>
</feature>
<proteinExistence type="predicted"/>
<protein>
    <recommendedName>
        <fullName evidence="3">Inner membrane protein</fullName>
    </recommendedName>
</protein>
<sequence length="403" mass="40481">MLTAAFLSWMAPVPGGGAAPTETSVVRSAALWQDPALLGAPRPLRGWARRSHDHRGPVREGAPTYVRRMQKNRPGVADADGTAPSTHRLAIAAAAAAGGLLAVQTRINGELGARLGDGLMAALIAFTTGLVLIVVGLLAHGGARERLRSIPPLVRSGALPGWTLLGGAVGSSFVISQGLVAAALGTALFTVAAVAGQAVSGLVLDRVGVGPGGSQAVTTRRLLGTLLCLVAVALSVASRLESDIAWWAIVLPLVGGAALAWQQAANGRVRAGTGSVIVATAVNFAAGTVVVAVVTVVHGLVTGFPAAFPTDPWLYLGGASAIVFVAATAALVHRTGVLLLGLAIIAGQLVTSLVLDLFSAEDVVDGLTVAGTALALVAVLIAGSRGRARTPAVEPRAHSTSRA</sequence>
<evidence type="ECO:0008006" key="3">
    <source>
        <dbReference type="Google" id="ProtNLM"/>
    </source>
</evidence>
<name>A0A6J4PFM1_9ACTN</name>
<feature type="transmembrane region" description="Helical" evidence="1">
    <location>
        <begin position="276"/>
        <end position="301"/>
    </location>
</feature>
<accession>A0A6J4PFM1</accession>
<feature type="transmembrane region" description="Helical" evidence="1">
    <location>
        <begin position="153"/>
        <end position="175"/>
    </location>
</feature>
<dbReference type="GO" id="GO:0005886">
    <property type="term" value="C:plasma membrane"/>
    <property type="evidence" value="ECO:0007669"/>
    <property type="project" value="TreeGrafter"/>
</dbReference>